<protein>
    <submittedName>
        <fullName evidence="1">Uncharacterized protein</fullName>
    </submittedName>
</protein>
<organism evidence="1 2">
    <name type="scientific">Methylobacterium pseudosasicola</name>
    <dbReference type="NCBI Taxonomy" id="582667"/>
    <lineage>
        <taxon>Bacteria</taxon>
        <taxon>Pseudomonadati</taxon>
        <taxon>Pseudomonadota</taxon>
        <taxon>Alphaproteobacteria</taxon>
        <taxon>Hyphomicrobiales</taxon>
        <taxon>Methylobacteriaceae</taxon>
        <taxon>Methylobacterium</taxon>
    </lineage>
</organism>
<dbReference type="OrthoDB" id="7358314at2"/>
<keyword evidence="2" id="KW-1185">Reference proteome</keyword>
<accession>A0A1I4K4L1</accession>
<gene>
    <name evidence="1" type="ORF">SAMN05192568_1009147</name>
</gene>
<dbReference type="RefSeq" id="WP_092040253.1">
    <property type="nucleotide sequence ID" value="NZ_FOTK01000009.1"/>
</dbReference>
<dbReference type="AlphaFoldDB" id="A0A1I4K4L1"/>
<name>A0A1I4K4L1_9HYPH</name>
<evidence type="ECO:0000313" key="1">
    <source>
        <dbReference type="EMBL" id="SFL73704.1"/>
    </source>
</evidence>
<evidence type="ECO:0000313" key="2">
    <source>
        <dbReference type="Proteomes" id="UP000199048"/>
    </source>
</evidence>
<proteinExistence type="predicted"/>
<reference evidence="2" key="1">
    <citation type="submission" date="2016-10" db="EMBL/GenBank/DDBJ databases">
        <authorList>
            <person name="Varghese N."/>
            <person name="Submissions S."/>
        </authorList>
    </citation>
    <scope>NUCLEOTIDE SEQUENCE [LARGE SCALE GENOMIC DNA]</scope>
    <source>
        <strain evidence="2">BL36</strain>
    </source>
</reference>
<dbReference type="STRING" id="582667.SAMN05192568_1009147"/>
<sequence length="109" mass="11657">MPETVFNLPAGLVDEAEAYAARHGTSVTAIVRAHLEAVIATGSAKKIPDPLMAFAAGTITRREAIEALGLRDYAALLVALGDHDLTPPRPPEHLVQDQAATFERLWTST</sequence>
<dbReference type="Proteomes" id="UP000199048">
    <property type="component" value="Unassembled WGS sequence"/>
</dbReference>
<dbReference type="EMBL" id="FOTK01000009">
    <property type="protein sequence ID" value="SFL73704.1"/>
    <property type="molecule type" value="Genomic_DNA"/>
</dbReference>